<feature type="domain" description="AAA" evidence="12">
    <location>
        <begin position="599"/>
        <end position="730"/>
    </location>
</feature>
<dbReference type="PANTHER" id="PTHR32309:SF13">
    <property type="entry name" value="FERRIC ENTEROBACTIN TRANSPORT PROTEIN FEPE"/>
    <property type="match status" value="1"/>
</dbReference>
<feature type="coiled-coil region" evidence="10">
    <location>
        <begin position="279"/>
        <end position="306"/>
    </location>
</feature>
<evidence type="ECO:0000313" key="15">
    <source>
        <dbReference type="Proteomes" id="UP000244168"/>
    </source>
</evidence>
<evidence type="ECO:0000256" key="11">
    <source>
        <dbReference type="SAM" id="Phobius"/>
    </source>
</evidence>
<keyword evidence="5" id="KW-0547">Nucleotide-binding</keyword>
<evidence type="ECO:0000259" key="13">
    <source>
        <dbReference type="Pfam" id="PF13807"/>
    </source>
</evidence>
<dbReference type="FunFam" id="3.40.50.300:FF:000527">
    <property type="entry name" value="Tyrosine-protein kinase etk"/>
    <property type="match status" value="1"/>
</dbReference>
<dbReference type="PANTHER" id="PTHR32309">
    <property type="entry name" value="TYROSINE-PROTEIN KINASE"/>
    <property type="match status" value="1"/>
</dbReference>
<feature type="transmembrane region" description="Helical" evidence="11">
    <location>
        <begin position="497"/>
        <end position="521"/>
    </location>
</feature>
<protein>
    <recommendedName>
        <fullName evidence="3">non-specific protein-tyrosine kinase</fullName>
        <ecNumber evidence="3">2.7.10.2</ecNumber>
    </recommendedName>
</protein>
<evidence type="ECO:0000256" key="1">
    <source>
        <dbReference type="ARBA" id="ARBA00007316"/>
    </source>
</evidence>
<comment type="similarity">
    <text evidence="2">Belongs to the etk/wzc family.</text>
</comment>
<evidence type="ECO:0000256" key="3">
    <source>
        <dbReference type="ARBA" id="ARBA00011903"/>
    </source>
</evidence>
<dbReference type="InterPro" id="IPR032807">
    <property type="entry name" value="GNVR"/>
</dbReference>
<evidence type="ECO:0000256" key="7">
    <source>
        <dbReference type="ARBA" id="ARBA00022840"/>
    </source>
</evidence>
<dbReference type="Gene3D" id="3.40.50.300">
    <property type="entry name" value="P-loop containing nucleotide triphosphate hydrolases"/>
    <property type="match status" value="1"/>
</dbReference>
<name>A0A2T5JC27_9SPHI</name>
<dbReference type="Pfam" id="PF13614">
    <property type="entry name" value="AAA_31"/>
    <property type="match status" value="1"/>
</dbReference>
<keyword evidence="11" id="KW-1133">Transmembrane helix</keyword>
<evidence type="ECO:0000256" key="8">
    <source>
        <dbReference type="ARBA" id="ARBA00023137"/>
    </source>
</evidence>
<comment type="caution">
    <text evidence="14">The sequence shown here is derived from an EMBL/GenBank/DDBJ whole genome shotgun (WGS) entry which is preliminary data.</text>
</comment>
<dbReference type="EC" id="2.7.10.2" evidence="3"/>
<dbReference type="OrthoDB" id="9794577at2"/>
<keyword evidence="10" id="KW-0175">Coiled coil</keyword>
<proteinExistence type="inferred from homology"/>
<dbReference type="EMBL" id="QAOQ01000002">
    <property type="protein sequence ID" value="PTQ99327.1"/>
    <property type="molecule type" value="Genomic_DNA"/>
</dbReference>
<dbReference type="InterPro" id="IPR027417">
    <property type="entry name" value="P-loop_NTPase"/>
</dbReference>
<organism evidence="14 15">
    <name type="scientific">Mucilaginibacter yixingensis</name>
    <dbReference type="NCBI Taxonomy" id="1295612"/>
    <lineage>
        <taxon>Bacteria</taxon>
        <taxon>Pseudomonadati</taxon>
        <taxon>Bacteroidota</taxon>
        <taxon>Sphingobacteriia</taxon>
        <taxon>Sphingobacteriales</taxon>
        <taxon>Sphingobacteriaceae</taxon>
        <taxon>Mucilaginibacter</taxon>
    </lineage>
</organism>
<keyword evidence="11" id="KW-0472">Membrane</keyword>
<dbReference type="InterPro" id="IPR025669">
    <property type="entry name" value="AAA_dom"/>
</dbReference>
<keyword evidence="7" id="KW-0067">ATP-binding</keyword>
<comment type="similarity">
    <text evidence="1">Belongs to the CpsD/CapB family.</text>
</comment>
<comment type="catalytic activity">
    <reaction evidence="9">
        <text>L-tyrosyl-[protein] + ATP = O-phospho-L-tyrosyl-[protein] + ADP + H(+)</text>
        <dbReference type="Rhea" id="RHEA:10596"/>
        <dbReference type="Rhea" id="RHEA-COMP:10136"/>
        <dbReference type="Rhea" id="RHEA-COMP:20101"/>
        <dbReference type="ChEBI" id="CHEBI:15378"/>
        <dbReference type="ChEBI" id="CHEBI:30616"/>
        <dbReference type="ChEBI" id="CHEBI:46858"/>
        <dbReference type="ChEBI" id="CHEBI:61978"/>
        <dbReference type="ChEBI" id="CHEBI:456216"/>
        <dbReference type="EC" id="2.7.10.2"/>
    </reaction>
</comment>
<dbReference type="GO" id="GO:0005886">
    <property type="term" value="C:plasma membrane"/>
    <property type="evidence" value="ECO:0007669"/>
    <property type="project" value="TreeGrafter"/>
</dbReference>
<dbReference type="RefSeq" id="WP_107827262.1">
    <property type="nucleotide sequence ID" value="NZ_CP160205.1"/>
</dbReference>
<dbReference type="CDD" id="cd05387">
    <property type="entry name" value="BY-kinase"/>
    <property type="match status" value="1"/>
</dbReference>
<dbReference type="GO" id="GO:0004715">
    <property type="term" value="F:non-membrane spanning protein tyrosine kinase activity"/>
    <property type="evidence" value="ECO:0007669"/>
    <property type="project" value="UniProtKB-EC"/>
</dbReference>
<dbReference type="GO" id="GO:0005524">
    <property type="term" value="F:ATP binding"/>
    <property type="evidence" value="ECO:0007669"/>
    <property type="project" value="UniProtKB-KW"/>
</dbReference>
<accession>A0A2T5JC27</accession>
<evidence type="ECO:0000256" key="9">
    <source>
        <dbReference type="ARBA" id="ARBA00051245"/>
    </source>
</evidence>
<evidence type="ECO:0000256" key="10">
    <source>
        <dbReference type="SAM" id="Coils"/>
    </source>
</evidence>
<evidence type="ECO:0000259" key="12">
    <source>
        <dbReference type="Pfam" id="PF13614"/>
    </source>
</evidence>
<gene>
    <name evidence="14" type="ORF">C8P68_102143</name>
</gene>
<keyword evidence="4" id="KW-0808">Transferase</keyword>
<keyword evidence="6" id="KW-0418">Kinase</keyword>
<dbReference type="Proteomes" id="UP000244168">
    <property type="component" value="Unassembled WGS sequence"/>
</dbReference>
<keyword evidence="8" id="KW-0829">Tyrosine-protein kinase</keyword>
<dbReference type="NCBIfam" id="TIGR01007">
    <property type="entry name" value="eps_fam"/>
    <property type="match status" value="1"/>
</dbReference>
<keyword evidence="15" id="KW-1185">Reference proteome</keyword>
<dbReference type="Pfam" id="PF13807">
    <property type="entry name" value="GNVR"/>
    <property type="match status" value="1"/>
</dbReference>
<evidence type="ECO:0000256" key="2">
    <source>
        <dbReference type="ARBA" id="ARBA00008883"/>
    </source>
</evidence>
<evidence type="ECO:0000256" key="4">
    <source>
        <dbReference type="ARBA" id="ARBA00022679"/>
    </source>
</evidence>
<dbReference type="AlphaFoldDB" id="A0A2T5JC27"/>
<reference evidence="14 15" key="1">
    <citation type="submission" date="2018-04" db="EMBL/GenBank/DDBJ databases">
        <title>Genomic Encyclopedia of Archaeal and Bacterial Type Strains, Phase II (KMG-II): from individual species to whole genera.</title>
        <authorList>
            <person name="Goeker M."/>
        </authorList>
    </citation>
    <scope>NUCLEOTIDE SEQUENCE [LARGE SCALE GENOMIC DNA]</scope>
    <source>
        <strain evidence="14 15">DSM 26809</strain>
    </source>
</reference>
<dbReference type="SUPFAM" id="SSF52540">
    <property type="entry name" value="P-loop containing nucleoside triphosphate hydrolases"/>
    <property type="match status" value="1"/>
</dbReference>
<feature type="transmembrane region" description="Helical" evidence="11">
    <location>
        <begin position="31"/>
        <end position="53"/>
    </location>
</feature>
<evidence type="ECO:0000313" key="14">
    <source>
        <dbReference type="EMBL" id="PTQ99327.1"/>
    </source>
</evidence>
<dbReference type="InterPro" id="IPR050445">
    <property type="entry name" value="Bact_polysacc_biosynth/exp"/>
</dbReference>
<keyword evidence="11" id="KW-0812">Transmembrane</keyword>
<evidence type="ECO:0000256" key="6">
    <source>
        <dbReference type="ARBA" id="ARBA00022777"/>
    </source>
</evidence>
<feature type="domain" description="Tyrosine-protein kinase G-rich" evidence="13">
    <location>
        <begin position="451"/>
        <end position="523"/>
    </location>
</feature>
<evidence type="ECO:0000256" key="5">
    <source>
        <dbReference type="ARBA" id="ARBA00022741"/>
    </source>
</evidence>
<dbReference type="GO" id="GO:0042802">
    <property type="term" value="F:identical protein binding"/>
    <property type="evidence" value="ECO:0007669"/>
    <property type="project" value="UniProtKB-ARBA"/>
</dbReference>
<sequence length="808" mass="90855">MSKQKSQVTTFALPVAGTESSSEGGNLIKKYLYHWPLFVLCAVIVLVAAYFYVKITSPIYPIVSTLEFKAPTASSASLTVNQSSTEQELDPINKPIIVENELEVMQSKKLIYQVVNELQLWASYTQKKGLKTIDLYKRSPVVFSFIKQTENVDPSGVQLKVNLIDENSFSVKDTNKVEQKYTFNTPIKSTFGTWQLRKTTEIGNYTGTSIDITVKDPDIVSDIYQKGIKVELENKDAPFVNLSTSDTNPQRGKDILNSLMNLYLQYAIEDKNKLSQKTLKFIDFRLDSLKNDLDSVERKIQEYKSSHGVTDIIAQAQSSRDINQANVKALNDINLQLGVVKVLEDYLASAQNVNKLPPAVTAFNDNSLNDIYDKLTDLVLKRKELLGTTPETNPIFESLDDQITTLRDAFSDKVKVIKTSLLAQKTELTSFKGNVDQFLKQVPDIDRQYGELSRYQESKVAIYKFLLEKHEQVALKYASSVSDAEIVDDAHAGQVKWPIPVLVFAFALILGLGIAAALLFIREIMNDLITSRKQIEESTETPILGELSYQETESQIVVSEGRSKFMIGEQFRVLRTNLYHLHGNSEGSRVTLFTSSVSGEGKSFVSSNLAVTLSYASKKTIILEMDLRKPKVSVNFGLSSEHPGISNYLNDETSDLKKLIQKTRFENLDVLGSGSILPNPSELLEKDRLDNLINALRELYDEIIIDSPPIHLVTDALVIARVADASLYVIRQSYTHKYELQFINEINESNRFPKFTIVLNGIRRDASGYGGYGYGYGYGYGGNNYYNSYSDKQKTTFADLMKSILDRF</sequence>
<dbReference type="InterPro" id="IPR005702">
    <property type="entry name" value="Wzc-like_C"/>
</dbReference>